<evidence type="ECO:0000256" key="4">
    <source>
        <dbReference type="ARBA" id="ARBA00022692"/>
    </source>
</evidence>
<dbReference type="OrthoDB" id="5647561at2"/>
<dbReference type="EMBL" id="LNXU01000001">
    <property type="protein sequence ID" value="KTC77719.1"/>
    <property type="molecule type" value="Genomic_DNA"/>
</dbReference>
<dbReference type="PATRIC" id="fig|447.4.peg.8"/>
<reference evidence="8 9" key="1">
    <citation type="submission" date="2015-11" db="EMBL/GenBank/DDBJ databases">
        <title>Genomic analysis of 38 Legionella species identifies large and diverse effector repertoires.</title>
        <authorList>
            <person name="Burstein D."/>
            <person name="Amaro F."/>
            <person name="Zusman T."/>
            <person name="Lifshitz Z."/>
            <person name="Cohen O."/>
            <person name="Gilbert J.A."/>
            <person name="Pupko T."/>
            <person name="Shuman H.A."/>
            <person name="Segal G."/>
        </authorList>
    </citation>
    <scope>NUCLEOTIDE SEQUENCE [LARGE SCALE GENOMIC DNA]</scope>
    <source>
        <strain evidence="8 9">WIGA</strain>
    </source>
</reference>
<comment type="caution">
    <text evidence="8">The sequence shown here is derived from an EMBL/GenBank/DDBJ whole genome shotgun (WGS) entry which is preliminary data.</text>
</comment>
<dbReference type="GO" id="GO:0022857">
    <property type="term" value="F:transmembrane transporter activity"/>
    <property type="evidence" value="ECO:0007669"/>
    <property type="project" value="TreeGrafter"/>
</dbReference>
<keyword evidence="3" id="KW-0813">Transport</keyword>
<dbReference type="Proteomes" id="UP000054695">
    <property type="component" value="Unassembled WGS sequence"/>
</dbReference>
<dbReference type="GO" id="GO:0016020">
    <property type="term" value="C:membrane"/>
    <property type="evidence" value="ECO:0007669"/>
    <property type="project" value="UniProtKB-SubCell"/>
</dbReference>
<proteinExistence type="inferred from homology"/>
<protein>
    <recommendedName>
        <fullName evidence="10">Mitochondrial carrier protein</fullName>
    </recommendedName>
</protein>
<evidence type="ECO:0000256" key="5">
    <source>
        <dbReference type="ARBA" id="ARBA00022737"/>
    </source>
</evidence>
<dbReference type="InterPro" id="IPR050567">
    <property type="entry name" value="Mitochondrial_Carrier"/>
</dbReference>
<keyword evidence="7" id="KW-0472">Membrane</keyword>
<accession>A0A0W0S2G9</accession>
<evidence type="ECO:0000256" key="3">
    <source>
        <dbReference type="ARBA" id="ARBA00022448"/>
    </source>
</evidence>
<keyword evidence="6" id="KW-1133">Transmembrane helix</keyword>
<organism evidence="8 9">
    <name type="scientific">Legionella bozemanae</name>
    <name type="common">Fluoribacter bozemanae</name>
    <dbReference type="NCBI Taxonomy" id="447"/>
    <lineage>
        <taxon>Bacteria</taxon>
        <taxon>Pseudomonadati</taxon>
        <taxon>Pseudomonadota</taxon>
        <taxon>Gammaproteobacteria</taxon>
        <taxon>Legionellales</taxon>
        <taxon>Legionellaceae</taxon>
        <taxon>Legionella</taxon>
    </lineage>
</organism>
<dbReference type="Gene3D" id="1.50.40.10">
    <property type="entry name" value="Mitochondrial carrier domain"/>
    <property type="match status" value="1"/>
</dbReference>
<evidence type="ECO:0000256" key="2">
    <source>
        <dbReference type="ARBA" id="ARBA00006375"/>
    </source>
</evidence>
<keyword evidence="9" id="KW-1185">Reference proteome</keyword>
<sequence>MYEKKNSSTSSDSKTFNQEEFKENVLKGAVIGATSTTATFSLIDKPLSQAIKSVAESYKAQGLKQLTQNIVQANYSQIWNNSLYVQAYRNAWVHPIKGYPVALLNSCMKNIVLFPALYVFENALNSQLANKENAKNYSGFLAGLATVYITTPISVIKARMMTNVPINNLNGSRLMSGVNAIAMRDAIQYGVYFNTLNYLQGTYGDNVLVAGVSGVVGYIFSNPLSVIGLNQKITAESTNIVTMASKIYKSSGVKGFFPLVGLSAFGMFARGIAIDQGKKIYDALVSNDGYEMTKKP</sequence>
<evidence type="ECO:0000313" key="9">
    <source>
        <dbReference type="Proteomes" id="UP000054695"/>
    </source>
</evidence>
<name>A0A0W0S2G9_LEGBO</name>
<dbReference type="SUPFAM" id="SSF103506">
    <property type="entry name" value="Mitochondrial carrier"/>
    <property type="match status" value="1"/>
</dbReference>
<dbReference type="AlphaFoldDB" id="A0A0W0S2G9"/>
<gene>
    <name evidence="8" type="ORF">Lboz_0007</name>
</gene>
<evidence type="ECO:0008006" key="10">
    <source>
        <dbReference type="Google" id="ProtNLM"/>
    </source>
</evidence>
<evidence type="ECO:0000256" key="7">
    <source>
        <dbReference type="ARBA" id="ARBA00023136"/>
    </source>
</evidence>
<evidence type="ECO:0000313" key="8">
    <source>
        <dbReference type="EMBL" id="KTC77719.1"/>
    </source>
</evidence>
<dbReference type="InterPro" id="IPR023395">
    <property type="entry name" value="MCP_dom_sf"/>
</dbReference>
<dbReference type="RefSeq" id="WP_058457723.1">
    <property type="nucleotide sequence ID" value="NZ_CAAAIY010000019.1"/>
</dbReference>
<evidence type="ECO:0000256" key="1">
    <source>
        <dbReference type="ARBA" id="ARBA00004370"/>
    </source>
</evidence>
<keyword evidence="4" id="KW-0812">Transmembrane</keyword>
<comment type="similarity">
    <text evidence="2">Belongs to the mitochondrial carrier (TC 2.A.29) family.</text>
</comment>
<dbReference type="PANTHER" id="PTHR45624">
    <property type="entry name" value="MITOCHONDRIAL BASIC AMINO ACIDS TRANSPORTER-RELATED"/>
    <property type="match status" value="1"/>
</dbReference>
<keyword evidence="5" id="KW-0677">Repeat</keyword>
<comment type="subcellular location">
    <subcellularLocation>
        <location evidence="1">Membrane</location>
    </subcellularLocation>
</comment>
<evidence type="ECO:0000256" key="6">
    <source>
        <dbReference type="ARBA" id="ARBA00022989"/>
    </source>
</evidence>